<protein>
    <submittedName>
        <fullName evidence="2">Lysophospholipase</fullName>
    </submittedName>
</protein>
<feature type="domain" description="Serine aminopeptidase S33" evidence="1">
    <location>
        <begin position="26"/>
        <end position="287"/>
    </location>
</feature>
<accession>A0AAC9J198</accession>
<dbReference type="AlphaFoldDB" id="A0AAC9J198"/>
<dbReference type="PANTHER" id="PTHR11614">
    <property type="entry name" value="PHOSPHOLIPASE-RELATED"/>
    <property type="match status" value="1"/>
</dbReference>
<sequence length="304" mass="34810">MEQTFWVTMKDGTEVFVRKWYKSNTQPRAAIQLSHGMVEHIGRYHDFAEHLVNQGYVVYGNDHRGHGYTGEKQGRMGYFAEKDGFAKTADDLYQITEMIKDEFPTIPVFLFGHSMGSFLVRYYLQKYSEIISGVILSGTGYFPTAQSIAGKQLANLLPPKQKSKLMNSLAFGTYNKKIKDQNTSFDWLSGDETAIQNYIDDPYTGFIPTARFFYDLMDGLIQIHNRKDNKQIRADVPMLIISGDADPVGNYSKGIWKTAHMYERAGLKNVVTMLFTDGRHELLNEKNKEVVFEAINNWISQSMK</sequence>
<dbReference type="InterPro" id="IPR051044">
    <property type="entry name" value="MAG_DAG_Lipase"/>
</dbReference>
<dbReference type="GeneID" id="71515350"/>
<evidence type="ECO:0000313" key="3">
    <source>
        <dbReference type="Proteomes" id="UP000182945"/>
    </source>
</evidence>
<dbReference type="KEGG" id="vhl:BME96_13135"/>
<dbReference type="InterPro" id="IPR022742">
    <property type="entry name" value="Hydrolase_4"/>
</dbReference>
<dbReference type="Gene3D" id="3.40.50.1820">
    <property type="entry name" value="alpha/beta hydrolase"/>
    <property type="match status" value="1"/>
</dbReference>
<dbReference type="Proteomes" id="UP000182945">
    <property type="component" value="Chromosome"/>
</dbReference>
<gene>
    <name evidence="2" type="ORF">BME96_13135</name>
</gene>
<evidence type="ECO:0000313" key="2">
    <source>
        <dbReference type="EMBL" id="APC49080.1"/>
    </source>
</evidence>
<organism evidence="2 3">
    <name type="scientific">Virgibacillus halodenitrificans</name>
    <name type="common">Bacillus halodenitrificans</name>
    <dbReference type="NCBI Taxonomy" id="1482"/>
    <lineage>
        <taxon>Bacteria</taxon>
        <taxon>Bacillati</taxon>
        <taxon>Bacillota</taxon>
        <taxon>Bacilli</taxon>
        <taxon>Bacillales</taxon>
        <taxon>Bacillaceae</taxon>
        <taxon>Virgibacillus</taxon>
    </lineage>
</organism>
<dbReference type="InterPro" id="IPR029058">
    <property type="entry name" value="AB_hydrolase_fold"/>
</dbReference>
<name>A0AAC9J198_VIRHA</name>
<proteinExistence type="predicted"/>
<dbReference type="EMBL" id="CP017962">
    <property type="protein sequence ID" value="APC49080.1"/>
    <property type="molecule type" value="Genomic_DNA"/>
</dbReference>
<reference evidence="2 3" key="1">
    <citation type="submission" date="2016-11" db="EMBL/GenBank/DDBJ databases">
        <title>Complete genome sequencing of Virgibacillus halodenitrificans PDB-F2.</title>
        <authorList>
            <person name="Sun Z."/>
            <person name="Zhou Y."/>
            <person name="Li H."/>
        </authorList>
    </citation>
    <scope>NUCLEOTIDE SEQUENCE [LARGE SCALE GENOMIC DNA]</scope>
    <source>
        <strain evidence="2 3">PDB-F2</strain>
    </source>
</reference>
<evidence type="ECO:0000259" key="1">
    <source>
        <dbReference type="Pfam" id="PF12146"/>
    </source>
</evidence>
<dbReference type="RefSeq" id="WP_071649290.1">
    <property type="nucleotide sequence ID" value="NZ_CP017962.1"/>
</dbReference>
<dbReference type="Pfam" id="PF12146">
    <property type="entry name" value="Hydrolase_4"/>
    <property type="match status" value="1"/>
</dbReference>
<dbReference type="SUPFAM" id="SSF53474">
    <property type="entry name" value="alpha/beta-Hydrolases"/>
    <property type="match status" value="1"/>
</dbReference>